<accession>A0A5J5F1S7</accession>
<evidence type="ECO:0000256" key="3">
    <source>
        <dbReference type="ARBA" id="ARBA00023002"/>
    </source>
</evidence>
<dbReference type="InParanoid" id="A0A5J5F1S7"/>
<keyword evidence="3" id="KW-0560">Oxidoreductase</keyword>
<evidence type="ECO:0000313" key="6">
    <source>
        <dbReference type="Proteomes" id="UP000326924"/>
    </source>
</evidence>
<dbReference type="GO" id="GO:0050085">
    <property type="term" value="F:mannitol 2-dehydrogenase (NADP+) activity"/>
    <property type="evidence" value="ECO:0007669"/>
    <property type="project" value="UniProtKB-ARBA"/>
</dbReference>
<evidence type="ECO:0000256" key="1">
    <source>
        <dbReference type="ARBA" id="ARBA00006484"/>
    </source>
</evidence>
<dbReference type="OrthoDB" id="5307821at2759"/>
<evidence type="ECO:0000256" key="2">
    <source>
        <dbReference type="ARBA" id="ARBA00022857"/>
    </source>
</evidence>
<dbReference type="AlphaFoldDB" id="A0A5J5F1S7"/>
<feature type="region of interest" description="Disordered" evidence="4">
    <location>
        <begin position="38"/>
        <end position="70"/>
    </location>
</feature>
<dbReference type="Proteomes" id="UP000326924">
    <property type="component" value="Unassembled WGS sequence"/>
</dbReference>
<dbReference type="SUPFAM" id="SSF51735">
    <property type="entry name" value="NAD(P)-binding Rossmann-fold domains"/>
    <property type="match status" value="1"/>
</dbReference>
<organism evidence="5 6">
    <name type="scientific">Sphaerosporella brunnea</name>
    <dbReference type="NCBI Taxonomy" id="1250544"/>
    <lineage>
        <taxon>Eukaryota</taxon>
        <taxon>Fungi</taxon>
        <taxon>Dikarya</taxon>
        <taxon>Ascomycota</taxon>
        <taxon>Pezizomycotina</taxon>
        <taxon>Pezizomycetes</taxon>
        <taxon>Pezizales</taxon>
        <taxon>Pyronemataceae</taxon>
        <taxon>Sphaerosporella</taxon>
    </lineage>
</organism>
<dbReference type="EMBL" id="VXIS01000054">
    <property type="protein sequence ID" value="KAA8909767.1"/>
    <property type="molecule type" value="Genomic_DNA"/>
</dbReference>
<name>A0A5J5F1S7_9PEZI</name>
<dbReference type="Pfam" id="PF13561">
    <property type="entry name" value="adh_short_C2"/>
    <property type="match status" value="1"/>
</dbReference>
<dbReference type="PRINTS" id="PR00080">
    <property type="entry name" value="SDRFAMILY"/>
</dbReference>
<evidence type="ECO:0000256" key="4">
    <source>
        <dbReference type="SAM" id="MobiDB-lite"/>
    </source>
</evidence>
<protein>
    <submittedName>
        <fullName evidence="5">Putative D-arabinitol dehydrogenase ArbD</fullName>
    </submittedName>
</protein>
<comment type="similarity">
    <text evidence="1">Belongs to the short-chain dehydrogenases/reductases (SDR) family.</text>
</comment>
<dbReference type="PRINTS" id="PR00081">
    <property type="entry name" value="GDHRDH"/>
</dbReference>
<dbReference type="InterPro" id="IPR036291">
    <property type="entry name" value="NAD(P)-bd_dom_sf"/>
</dbReference>
<dbReference type="PROSITE" id="PS00061">
    <property type="entry name" value="ADH_SHORT"/>
    <property type="match status" value="1"/>
</dbReference>
<sequence>MSTIFRPALRSACKARLQLPLGAQRNVVRSISVTAGQQAKAKKQPLAQTDPNITVKLPPEPELPSSNPVRRPKRILSTFSLEGKTAIITGGARGLGYVMTQALVESGADVAIVDLNGEEATAAAQRLLDHFHKAYPDDMVPKITAHRADVSDTASVQKTFDEVLAAHGGHIDTLVTSAGFCENFSAHEYPPERMQLLWNVNVNGTYNFAATLARHLIAQNKPGSMVFIGSMSGAIVNVPQPQAPYNASKAAVRHMAASFAVEWAQHRIRVNCISPGYMLTDLTKKILDERPELGEKWRTLTPMGKMGSPQDLMGAVVYLASDAAGFVTGAELRVDGGYTTI</sequence>
<dbReference type="PANTHER" id="PTHR43008">
    <property type="entry name" value="BENZIL REDUCTASE"/>
    <property type="match status" value="1"/>
</dbReference>
<dbReference type="InterPro" id="IPR002347">
    <property type="entry name" value="SDR_fam"/>
</dbReference>
<dbReference type="InterPro" id="IPR020904">
    <property type="entry name" value="Sc_DH/Rdtase_CS"/>
</dbReference>
<dbReference type="FunFam" id="3.40.50.720:FF:000090">
    <property type="entry name" value="NADP-dependent mannitol dehydrogenase"/>
    <property type="match status" value="1"/>
</dbReference>
<keyword evidence="2" id="KW-0521">NADP</keyword>
<keyword evidence="6" id="KW-1185">Reference proteome</keyword>
<dbReference type="PANTHER" id="PTHR43008:SF14">
    <property type="entry name" value="DEHYDROGENASE ARBD, PUTATIVE-RELATED"/>
    <property type="match status" value="1"/>
</dbReference>
<reference evidence="5 6" key="1">
    <citation type="submission" date="2019-09" db="EMBL/GenBank/DDBJ databases">
        <title>Draft genome of the ectomycorrhizal ascomycete Sphaerosporella brunnea.</title>
        <authorList>
            <consortium name="DOE Joint Genome Institute"/>
            <person name="Benucci G.M."/>
            <person name="Marozzi G."/>
            <person name="Antonielli L."/>
            <person name="Sanchez S."/>
            <person name="Marco P."/>
            <person name="Wang X."/>
            <person name="Falini L.B."/>
            <person name="Barry K."/>
            <person name="Haridas S."/>
            <person name="Lipzen A."/>
            <person name="Labutti K."/>
            <person name="Grigoriev I.V."/>
            <person name="Murat C."/>
            <person name="Martin F."/>
            <person name="Albertini E."/>
            <person name="Donnini D."/>
            <person name="Bonito G."/>
        </authorList>
    </citation>
    <scope>NUCLEOTIDE SEQUENCE [LARGE SCALE GENOMIC DNA]</scope>
    <source>
        <strain evidence="5 6">Sb_GMNB300</strain>
    </source>
</reference>
<dbReference type="Gene3D" id="3.40.50.720">
    <property type="entry name" value="NAD(P)-binding Rossmann-like Domain"/>
    <property type="match status" value="1"/>
</dbReference>
<comment type="caution">
    <text evidence="5">The sequence shown here is derived from an EMBL/GenBank/DDBJ whole genome shotgun (WGS) entry which is preliminary data.</text>
</comment>
<evidence type="ECO:0000313" key="5">
    <source>
        <dbReference type="EMBL" id="KAA8909767.1"/>
    </source>
</evidence>
<proteinExistence type="inferred from homology"/>
<dbReference type="GO" id="GO:0019594">
    <property type="term" value="P:mannitol metabolic process"/>
    <property type="evidence" value="ECO:0007669"/>
    <property type="project" value="UniProtKB-ARBA"/>
</dbReference>
<gene>
    <name evidence="5" type="ORF">FN846DRAFT_591258</name>
</gene>
<dbReference type="GO" id="GO:0050664">
    <property type="term" value="F:oxidoreductase activity, acting on NAD(P)H, oxygen as acceptor"/>
    <property type="evidence" value="ECO:0007669"/>
    <property type="project" value="TreeGrafter"/>
</dbReference>